<protein>
    <recommendedName>
        <fullName evidence="1">Transposase IS701-like DDE domain-containing protein</fullName>
    </recommendedName>
</protein>
<dbReference type="InterPro" id="IPR038721">
    <property type="entry name" value="IS701-like_DDE_dom"/>
</dbReference>
<evidence type="ECO:0000259" key="1">
    <source>
        <dbReference type="Pfam" id="PF13546"/>
    </source>
</evidence>
<dbReference type="InterPro" id="IPR039365">
    <property type="entry name" value="IS701-like"/>
</dbReference>
<sequence>MALALDMIDEARSWGVDFPLVLTDAGYGDTTAFRLGLEERELAYAVGISSRHPGGAVAAPGGLFAGSTESPGKTPRSRLMLWAWQTIRCAVGCS</sequence>
<accession>A0ABP7LQJ6</accession>
<name>A0ABP7LQJ6_9ACTN</name>
<dbReference type="PANTHER" id="PTHR33627">
    <property type="entry name" value="TRANSPOSASE"/>
    <property type="match status" value="1"/>
</dbReference>
<dbReference type="Proteomes" id="UP001501563">
    <property type="component" value="Unassembled WGS sequence"/>
</dbReference>
<gene>
    <name evidence="2" type="ORF">GCM10022207_86370</name>
</gene>
<dbReference type="Pfam" id="PF13546">
    <property type="entry name" value="DDE_5"/>
    <property type="match status" value="1"/>
</dbReference>
<reference evidence="3" key="1">
    <citation type="journal article" date="2019" name="Int. J. Syst. Evol. Microbiol.">
        <title>The Global Catalogue of Microorganisms (GCM) 10K type strain sequencing project: providing services to taxonomists for standard genome sequencing and annotation.</title>
        <authorList>
            <consortium name="The Broad Institute Genomics Platform"/>
            <consortium name="The Broad Institute Genome Sequencing Center for Infectious Disease"/>
            <person name="Wu L."/>
            <person name="Ma J."/>
        </authorList>
    </citation>
    <scope>NUCLEOTIDE SEQUENCE [LARGE SCALE GENOMIC DNA]</scope>
    <source>
        <strain evidence="3">JCM 16578</strain>
    </source>
</reference>
<comment type="caution">
    <text evidence="2">The sequence shown here is derived from an EMBL/GenBank/DDBJ whole genome shotgun (WGS) entry which is preliminary data.</text>
</comment>
<organism evidence="2 3">
    <name type="scientific">Streptomyces lannensis</name>
    <dbReference type="NCBI Taxonomy" id="766498"/>
    <lineage>
        <taxon>Bacteria</taxon>
        <taxon>Bacillati</taxon>
        <taxon>Actinomycetota</taxon>
        <taxon>Actinomycetes</taxon>
        <taxon>Kitasatosporales</taxon>
        <taxon>Streptomycetaceae</taxon>
        <taxon>Streptomyces</taxon>
    </lineage>
</organism>
<evidence type="ECO:0000313" key="2">
    <source>
        <dbReference type="EMBL" id="GAA3903912.1"/>
    </source>
</evidence>
<proteinExistence type="predicted"/>
<evidence type="ECO:0000313" key="3">
    <source>
        <dbReference type="Proteomes" id="UP001501563"/>
    </source>
</evidence>
<feature type="domain" description="Transposase IS701-like DDE" evidence="1">
    <location>
        <begin position="3"/>
        <end position="51"/>
    </location>
</feature>
<dbReference type="EMBL" id="BAAAZA010000054">
    <property type="protein sequence ID" value="GAA3903912.1"/>
    <property type="molecule type" value="Genomic_DNA"/>
</dbReference>
<keyword evidence="3" id="KW-1185">Reference proteome</keyword>
<dbReference type="PANTHER" id="PTHR33627:SF1">
    <property type="entry name" value="TRANSPOSASE"/>
    <property type="match status" value="1"/>
</dbReference>